<evidence type="ECO:0000313" key="1">
    <source>
        <dbReference type="EMBL" id="GBO36008.1"/>
    </source>
</evidence>
<dbReference type="InterPro" id="IPR018244">
    <property type="entry name" value="Allrgn_V5/Tpx1_CS"/>
</dbReference>
<proteinExistence type="predicted"/>
<evidence type="ECO:0000313" key="2">
    <source>
        <dbReference type="EMBL" id="GBO36010.1"/>
    </source>
</evidence>
<keyword evidence="3" id="KW-1185">Reference proteome</keyword>
<dbReference type="OrthoDB" id="6411526at2759"/>
<organism evidence="1 3">
    <name type="scientific">Araneus ventricosus</name>
    <name type="common">Orbweaver spider</name>
    <name type="synonym">Epeira ventricosa</name>
    <dbReference type="NCBI Taxonomy" id="182803"/>
    <lineage>
        <taxon>Eukaryota</taxon>
        <taxon>Metazoa</taxon>
        <taxon>Ecdysozoa</taxon>
        <taxon>Arthropoda</taxon>
        <taxon>Chelicerata</taxon>
        <taxon>Arachnida</taxon>
        <taxon>Araneae</taxon>
        <taxon>Araneomorphae</taxon>
        <taxon>Entelegynae</taxon>
        <taxon>Araneoidea</taxon>
        <taxon>Araneidae</taxon>
        <taxon>Araneus</taxon>
    </lineage>
</organism>
<name>A0A4Y2WH90_ARAVE</name>
<protein>
    <submittedName>
        <fullName evidence="1">CRISP/Allergen/PR-1</fullName>
    </submittedName>
</protein>
<sequence length="165" mass="18494">MIWAQSWRVGCGFTVFRTGLNYRRFYVCNYGPTGNVRDEPVYKAGEPCSACPVNSCCGKSCKLKMEYPGLCKMKDPSTAPIYPRNLTGLIFNCDGDRDTRDCAARVSGVDKWKFKSNFLGMLVPKSNFLCAFLLCEICNFQFPLQKTTSKIGGAAFSRFDQLLPN</sequence>
<gene>
    <name evidence="1" type="primary">CRVP_24</name>
    <name evidence="2" type="synonym">CRVP_21</name>
    <name evidence="1" type="ORF">AVEN_45363_1</name>
    <name evidence="2" type="ORF">AVEN_87640_1</name>
</gene>
<dbReference type="Gene3D" id="3.40.33.10">
    <property type="entry name" value="CAP"/>
    <property type="match status" value="1"/>
</dbReference>
<reference evidence="1 3" key="1">
    <citation type="journal article" date="2019" name="Sci. Rep.">
        <title>Orb-weaving spider Araneus ventricosus genome elucidates the spidroin gene catalogue.</title>
        <authorList>
            <person name="Kono N."/>
            <person name="Nakamura H."/>
            <person name="Ohtoshi R."/>
            <person name="Moran D.A.P."/>
            <person name="Shinohara A."/>
            <person name="Yoshida Y."/>
            <person name="Fujiwara M."/>
            <person name="Mori M."/>
            <person name="Tomita M."/>
            <person name="Arakawa K."/>
        </authorList>
    </citation>
    <scope>NUCLEOTIDE SEQUENCE [LARGE SCALE GENOMIC DNA]</scope>
</reference>
<evidence type="ECO:0000313" key="3">
    <source>
        <dbReference type="Proteomes" id="UP000499080"/>
    </source>
</evidence>
<dbReference type="InterPro" id="IPR035940">
    <property type="entry name" value="CAP_sf"/>
</dbReference>
<dbReference type="GO" id="GO:0005576">
    <property type="term" value="C:extracellular region"/>
    <property type="evidence" value="ECO:0007669"/>
    <property type="project" value="InterPro"/>
</dbReference>
<accession>A0A4Y2WH90</accession>
<dbReference type="EMBL" id="BGPR01060056">
    <property type="protein sequence ID" value="GBO36010.1"/>
    <property type="molecule type" value="Genomic_DNA"/>
</dbReference>
<dbReference type="Proteomes" id="UP000499080">
    <property type="component" value="Unassembled WGS sequence"/>
</dbReference>
<dbReference type="AlphaFoldDB" id="A0A4Y2WH90"/>
<comment type="caution">
    <text evidence="1">The sequence shown here is derived from an EMBL/GenBank/DDBJ whole genome shotgun (WGS) entry which is preliminary data.</text>
</comment>
<dbReference type="EMBL" id="BGPR01060055">
    <property type="protein sequence ID" value="GBO36008.1"/>
    <property type="molecule type" value="Genomic_DNA"/>
</dbReference>
<dbReference type="SUPFAM" id="SSF55797">
    <property type="entry name" value="PR-1-like"/>
    <property type="match status" value="1"/>
</dbReference>
<dbReference type="PROSITE" id="PS01010">
    <property type="entry name" value="CRISP_2"/>
    <property type="match status" value="1"/>
</dbReference>